<keyword evidence="4 5" id="KW-0472">Membrane</keyword>
<comment type="subcellular location">
    <subcellularLocation>
        <location evidence="1">Membrane</location>
        <topology evidence="1">Multi-pass membrane protein</topology>
    </subcellularLocation>
</comment>
<dbReference type="InterPro" id="IPR004481">
    <property type="entry name" value="K/Na/Ca-exchanger"/>
</dbReference>
<reference evidence="7 8" key="1">
    <citation type="submission" date="2016-10" db="EMBL/GenBank/DDBJ databases">
        <authorList>
            <person name="de Groot N.N."/>
        </authorList>
    </citation>
    <scope>NUCLEOTIDE SEQUENCE [LARGE SCALE GENOMIC DNA]</scope>
    <source>
        <strain evidence="7 8">CGMCC 1.6133</strain>
    </source>
</reference>
<dbReference type="GO" id="GO:0006874">
    <property type="term" value="P:intracellular calcium ion homeostasis"/>
    <property type="evidence" value="ECO:0007669"/>
    <property type="project" value="TreeGrafter"/>
</dbReference>
<protein>
    <submittedName>
        <fullName evidence="7">Cation:H+ antiporter</fullName>
    </submittedName>
</protein>
<keyword evidence="3 5" id="KW-1133">Transmembrane helix</keyword>
<gene>
    <name evidence="7" type="ORF">SAMN04487954_10127</name>
</gene>
<evidence type="ECO:0000256" key="4">
    <source>
        <dbReference type="ARBA" id="ARBA00023136"/>
    </source>
</evidence>
<dbReference type="RefSeq" id="WP_218118558.1">
    <property type="nucleotide sequence ID" value="NZ_FNES01000001.1"/>
</dbReference>
<dbReference type="NCBIfam" id="TIGR00367">
    <property type="entry name" value="calcium/sodium antiporter"/>
    <property type="match status" value="1"/>
</dbReference>
<evidence type="ECO:0000313" key="8">
    <source>
        <dbReference type="Proteomes" id="UP000198525"/>
    </source>
</evidence>
<dbReference type="InterPro" id="IPR004837">
    <property type="entry name" value="NaCa_Exmemb"/>
</dbReference>
<dbReference type="Proteomes" id="UP000198525">
    <property type="component" value="Unassembled WGS sequence"/>
</dbReference>
<dbReference type="GO" id="GO:0008273">
    <property type="term" value="F:calcium, potassium:sodium antiporter activity"/>
    <property type="evidence" value="ECO:0007669"/>
    <property type="project" value="TreeGrafter"/>
</dbReference>
<dbReference type="STRING" id="376427.SAMN04487954_10127"/>
<keyword evidence="2 5" id="KW-0812">Transmembrane</keyword>
<feature type="transmembrane region" description="Helical" evidence="5">
    <location>
        <begin position="325"/>
        <end position="343"/>
    </location>
</feature>
<evidence type="ECO:0000256" key="5">
    <source>
        <dbReference type="SAM" id="Phobius"/>
    </source>
</evidence>
<dbReference type="GO" id="GO:0005886">
    <property type="term" value="C:plasma membrane"/>
    <property type="evidence" value="ECO:0007669"/>
    <property type="project" value="TreeGrafter"/>
</dbReference>
<keyword evidence="8" id="KW-1185">Reference proteome</keyword>
<evidence type="ECO:0000313" key="7">
    <source>
        <dbReference type="EMBL" id="SDI68217.1"/>
    </source>
</evidence>
<name>A0A1G8MK08_9GAMM</name>
<evidence type="ECO:0000256" key="3">
    <source>
        <dbReference type="ARBA" id="ARBA00022989"/>
    </source>
</evidence>
<organism evidence="7 8">
    <name type="scientific">Billgrantia gudaonensis</name>
    <dbReference type="NCBI Taxonomy" id="376427"/>
    <lineage>
        <taxon>Bacteria</taxon>
        <taxon>Pseudomonadati</taxon>
        <taxon>Pseudomonadota</taxon>
        <taxon>Gammaproteobacteria</taxon>
        <taxon>Oceanospirillales</taxon>
        <taxon>Halomonadaceae</taxon>
        <taxon>Billgrantia</taxon>
    </lineage>
</organism>
<dbReference type="Pfam" id="PF01699">
    <property type="entry name" value="Na_Ca_ex"/>
    <property type="match status" value="2"/>
</dbReference>
<feature type="transmembrane region" description="Helical" evidence="5">
    <location>
        <begin position="297"/>
        <end position="313"/>
    </location>
</feature>
<feature type="transmembrane region" description="Helical" evidence="5">
    <location>
        <begin position="124"/>
        <end position="143"/>
    </location>
</feature>
<dbReference type="InterPro" id="IPR044880">
    <property type="entry name" value="NCX_ion-bd_dom_sf"/>
</dbReference>
<accession>A0A1G8MK08</accession>
<evidence type="ECO:0000256" key="2">
    <source>
        <dbReference type="ARBA" id="ARBA00022692"/>
    </source>
</evidence>
<feature type="transmembrane region" description="Helical" evidence="5">
    <location>
        <begin position="272"/>
        <end position="290"/>
    </location>
</feature>
<evidence type="ECO:0000259" key="6">
    <source>
        <dbReference type="Pfam" id="PF01699"/>
    </source>
</evidence>
<dbReference type="PANTHER" id="PTHR10846">
    <property type="entry name" value="SODIUM/POTASSIUM/CALCIUM EXCHANGER"/>
    <property type="match status" value="1"/>
</dbReference>
<feature type="transmembrane region" description="Helical" evidence="5">
    <location>
        <begin position="175"/>
        <end position="196"/>
    </location>
</feature>
<sequence>MVVAAFIAGLLLLIVGAEGLVRGASNLAGRLGISPLIVGLTVVAFGTSSPELAVSLEAAFADRADIAVGNVVGSNIFNVLFILGISALIVPLAVAQQLVRFDIPLMIALSVLVWLLALDGAIGRLDGLLLAMGLAVYVVWLFFQNRRAMAGTAPEVPAGAASPWPLQLGMAVGGLALLVVGANWFVEGAVAFAVYLGVSEQVIGLTIIAAGTSLPEVATSVVAAMRGERDIAVGNVVGSNIFNVLGVLGLAGLLAPSGIAVAPAMVDFDIPVMMAVALACLPIGFTAGTISRWEGGVLLGYYIAYSLYLILAATQHDALTGFSSAMLYFVLPITLLTLAVLTVQEKRRALRS</sequence>
<dbReference type="Gene3D" id="1.20.1420.30">
    <property type="entry name" value="NCX, central ion-binding region"/>
    <property type="match status" value="1"/>
</dbReference>
<proteinExistence type="predicted"/>
<feature type="domain" description="Sodium/calcium exchanger membrane region" evidence="6">
    <location>
        <begin position="3"/>
        <end position="142"/>
    </location>
</feature>
<dbReference type="PANTHER" id="PTHR10846:SF8">
    <property type="entry name" value="INNER MEMBRANE PROTEIN YRBG"/>
    <property type="match status" value="1"/>
</dbReference>
<feature type="domain" description="Sodium/calcium exchanger membrane region" evidence="6">
    <location>
        <begin position="168"/>
        <end position="310"/>
    </location>
</feature>
<feature type="transmembrane region" description="Helical" evidence="5">
    <location>
        <begin position="101"/>
        <end position="118"/>
    </location>
</feature>
<dbReference type="AlphaFoldDB" id="A0A1G8MK08"/>
<dbReference type="GO" id="GO:0005262">
    <property type="term" value="F:calcium channel activity"/>
    <property type="evidence" value="ECO:0007669"/>
    <property type="project" value="TreeGrafter"/>
</dbReference>
<feature type="transmembrane region" description="Helical" evidence="5">
    <location>
        <begin position="76"/>
        <end position="94"/>
    </location>
</feature>
<dbReference type="EMBL" id="FNES01000001">
    <property type="protein sequence ID" value="SDI68217.1"/>
    <property type="molecule type" value="Genomic_DNA"/>
</dbReference>
<evidence type="ECO:0000256" key="1">
    <source>
        <dbReference type="ARBA" id="ARBA00004141"/>
    </source>
</evidence>